<gene>
    <name evidence="1" type="ORF">CK498_02120</name>
</gene>
<comment type="caution">
    <text evidence="1">The sequence shown here is derived from an EMBL/GenBank/DDBJ whole genome shotgun (WGS) entry which is preliminary data.</text>
</comment>
<dbReference type="OrthoDB" id="2900194at2"/>
<protein>
    <recommendedName>
        <fullName evidence="3">UVR domain-containing protein</fullName>
    </recommendedName>
</protein>
<name>A0A2A2F190_9GAMM</name>
<evidence type="ECO:0008006" key="3">
    <source>
        <dbReference type="Google" id="ProtNLM"/>
    </source>
</evidence>
<reference evidence="1 2" key="1">
    <citation type="submission" date="2017-08" db="EMBL/GenBank/DDBJ databases">
        <title>Halomonas alkalisoli sp. nov., isolated from saline alkaline soil.</title>
        <authorList>
            <person name="Wang D."/>
            <person name="Zhang G."/>
        </authorList>
    </citation>
    <scope>NUCLEOTIDE SEQUENCE [LARGE SCALE GENOMIC DNA]</scope>
    <source>
        <strain evidence="1 2">WRN001</strain>
    </source>
</reference>
<dbReference type="AlphaFoldDB" id="A0A2A2F190"/>
<dbReference type="RefSeq" id="WP_095619199.1">
    <property type="nucleotide sequence ID" value="NZ_NSKB01000001.1"/>
</dbReference>
<dbReference type="Proteomes" id="UP000217771">
    <property type="component" value="Unassembled WGS sequence"/>
</dbReference>
<evidence type="ECO:0000313" key="2">
    <source>
        <dbReference type="Proteomes" id="UP000217771"/>
    </source>
</evidence>
<evidence type="ECO:0000313" key="1">
    <source>
        <dbReference type="EMBL" id="PAU79186.1"/>
    </source>
</evidence>
<accession>A0A2A2F190</accession>
<keyword evidence="2" id="KW-1185">Reference proteome</keyword>
<proteinExistence type="predicted"/>
<dbReference type="EMBL" id="NSKB01000001">
    <property type="protein sequence ID" value="PAU79186.1"/>
    <property type="molecule type" value="Genomic_DNA"/>
</dbReference>
<sequence>MPTIDRNGTVSFGDASLNVWEDPERRDALQWREWERQFKKDVFLRMAQQLRRLGWKTEVPADMIEQYSRSFAEGYRYCQKGDLQGRLEVTGRCIKLEMWQNVANVENPNGGRYDFDKEKRMPYLLWLEMERTRRRLRAYLCNVFTGYEFNDKMRDGRHAERGPGALTALEWVEQANRSSGHYVAELGHARIGMACNARSADGGTITHGARVYAIGYDDRMVVGTAYYNLNNMWWVVTGKYGVLNLHSGAIYLDSPGDLRRKRNDGRRRRRLEQELAKAIKAMDFRRAETLKGILFPADEPLYMIWHKGHGAYHRAGASGYTSNPIEAGKFTWKELGRFRPADGSMEDDLSRIVPLDADQAKAA</sequence>
<organism evidence="1 2">
    <name type="scientific">Halomonas salipaludis</name>
    <dbReference type="NCBI Taxonomy" id="2032625"/>
    <lineage>
        <taxon>Bacteria</taxon>
        <taxon>Pseudomonadati</taxon>
        <taxon>Pseudomonadota</taxon>
        <taxon>Gammaproteobacteria</taxon>
        <taxon>Oceanospirillales</taxon>
        <taxon>Halomonadaceae</taxon>
        <taxon>Halomonas</taxon>
    </lineage>
</organism>